<feature type="domain" description="Cytosolic endo-beta-N-acetylglucosaminidase TIM barrel" evidence="1">
    <location>
        <begin position="83"/>
        <end position="458"/>
    </location>
</feature>
<evidence type="ECO:0000259" key="1">
    <source>
        <dbReference type="Pfam" id="PF03644"/>
    </source>
</evidence>
<evidence type="ECO:0000313" key="2">
    <source>
        <dbReference type="EMBL" id="KAG0141946.1"/>
    </source>
</evidence>
<organism evidence="2 3">
    <name type="scientific">Cronartium quercuum f. sp. fusiforme G11</name>
    <dbReference type="NCBI Taxonomy" id="708437"/>
    <lineage>
        <taxon>Eukaryota</taxon>
        <taxon>Fungi</taxon>
        <taxon>Dikarya</taxon>
        <taxon>Basidiomycota</taxon>
        <taxon>Pucciniomycotina</taxon>
        <taxon>Pucciniomycetes</taxon>
        <taxon>Pucciniales</taxon>
        <taxon>Coleosporiaceae</taxon>
        <taxon>Cronartium</taxon>
    </lineage>
</organism>
<protein>
    <recommendedName>
        <fullName evidence="1">Cytosolic endo-beta-N-acetylglucosaminidase TIM barrel domain-containing protein</fullName>
    </recommendedName>
</protein>
<sequence length="768" mass="86294">MPFRSHSNANAVLRSSNVEDSEESLEFKIKELKFDSLKDLIQIEIKSTNQNILSYHDRNHLSQSRPQLLIGHDFKGGYNDVPSTESRNYTFEWFSNINQFVYFSHHRVTIPPPDWISAAHTHHSSILGTLIFEHQESVPEIELLLRGPDSPSPDLKTTYFLNPRPPYNTISTYFADRLIDLAIQHAFQGWLLNFEASISKITAQALRLWVEYLRLEGERRIGKSWEICWYDSVSHQDGKLKWRSTLDKFDNLPFYAASSSIFLDYHWTLDRPRETVELLDSLQVPQNSTTSSINLTRHPLISFATKQQTQLQNLKTNVYFGVDVFGRGCPYGGGFSSWKATSIVIEQGLSVALFAPGWTWESHHLHPARKQGWKSWWAEERYQWCGLPTPDDEVLENTYVDACRIANETGQKTLPVRGTSFSEIPAHRPILSLFPPSSDSNRRPRSFFYTNYSLGSGGNGYWLDGLQVMGTGLSWTDMASCFPKPDLIIGGGQRISCINPFLRIAGPPVRCEMIEHVGWHGSGSVLIQDEIKNHHQEASFIWINTLSVSLTSEQMECRVMWRAEDESKGHGPLGVALDVNSLDTTSKRPPIKSSYKIDPSGSPIVLVGSIDAINISSVTITKLGNGWHESTCLITGDNCVLARFGISIPSGFTFNHILGSLSISPLSQSQQSIKASYNDKFQILSWTHFNPHTLIYVLFLNNDTFLGTIRDAFISISSGRQYAVKLSDLLKQDKIGGSSKVVLKAVDQTGRVSVVATVSISSEGKLNV</sequence>
<dbReference type="OrthoDB" id="284473at2759"/>
<name>A0A9P6NE09_9BASI</name>
<proteinExistence type="predicted"/>
<dbReference type="InterPro" id="IPR032979">
    <property type="entry name" value="ENGase"/>
</dbReference>
<dbReference type="Proteomes" id="UP000886653">
    <property type="component" value="Unassembled WGS sequence"/>
</dbReference>
<gene>
    <name evidence="2" type="ORF">CROQUDRAFT_725387</name>
</gene>
<dbReference type="GO" id="GO:0033925">
    <property type="term" value="F:mannosyl-glycoprotein endo-beta-N-acetylglucosaminidase activity"/>
    <property type="evidence" value="ECO:0007669"/>
    <property type="project" value="UniProtKB-EC"/>
</dbReference>
<reference evidence="2" key="1">
    <citation type="submission" date="2013-11" db="EMBL/GenBank/DDBJ databases">
        <title>Genome sequence of the fusiform rust pathogen reveals effectors for host alternation and coevolution with pine.</title>
        <authorList>
            <consortium name="DOE Joint Genome Institute"/>
            <person name="Smith K."/>
            <person name="Pendleton A."/>
            <person name="Kubisiak T."/>
            <person name="Anderson C."/>
            <person name="Salamov A."/>
            <person name="Aerts A."/>
            <person name="Riley R."/>
            <person name="Clum A."/>
            <person name="Lindquist E."/>
            <person name="Ence D."/>
            <person name="Campbell M."/>
            <person name="Kronenberg Z."/>
            <person name="Feau N."/>
            <person name="Dhillon B."/>
            <person name="Hamelin R."/>
            <person name="Burleigh J."/>
            <person name="Smith J."/>
            <person name="Yandell M."/>
            <person name="Nelson C."/>
            <person name="Grigoriev I."/>
            <person name="Davis J."/>
        </authorList>
    </citation>
    <scope>NUCLEOTIDE SEQUENCE</scope>
    <source>
        <strain evidence="2">G11</strain>
    </source>
</reference>
<dbReference type="AlphaFoldDB" id="A0A9P6NE09"/>
<dbReference type="PANTHER" id="PTHR13246">
    <property type="entry name" value="ENDO BETA N-ACETYLGLUCOSAMINIDASE"/>
    <property type="match status" value="1"/>
</dbReference>
<dbReference type="Gene3D" id="3.20.20.80">
    <property type="entry name" value="Glycosidases"/>
    <property type="match status" value="1"/>
</dbReference>
<comment type="caution">
    <text evidence="2">The sequence shown here is derived from an EMBL/GenBank/DDBJ whole genome shotgun (WGS) entry which is preliminary data.</text>
</comment>
<dbReference type="PANTHER" id="PTHR13246:SF1">
    <property type="entry name" value="CYTOSOLIC ENDO-BETA-N-ACETYLGLUCOSAMINIDASE"/>
    <property type="match status" value="1"/>
</dbReference>
<dbReference type="EMBL" id="MU167365">
    <property type="protein sequence ID" value="KAG0141946.1"/>
    <property type="molecule type" value="Genomic_DNA"/>
</dbReference>
<dbReference type="Pfam" id="PF03644">
    <property type="entry name" value="Glyco_hydro_85"/>
    <property type="match status" value="1"/>
</dbReference>
<keyword evidence="3" id="KW-1185">Reference proteome</keyword>
<dbReference type="GO" id="GO:0005829">
    <property type="term" value="C:cytosol"/>
    <property type="evidence" value="ECO:0007669"/>
    <property type="project" value="UniProtKB-SubCell"/>
</dbReference>
<dbReference type="InterPro" id="IPR005201">
    <property type="entry name" value="TIM_ENGase"/>
</dbReference>
<accession>A0A9P6NE09</accession>
<evidence type="ECO:0000313" key="3">
    <source>
        <dbReference type="Proteomes" id="UP000886653"/>
    </source>
</evidence>